<name>A0A1L8CZM3_9THEO</name>
<dbReference type="Gene3D" id="3.20.20.140">
    <property type="entry name" value="Metal-dependent hydrolases"/>
    <property type="match status" value="1"/>
</dbReference>
<dbReference type="GO" id="GO:0035312">
    <property type="term" value="F:5'-3' DNA exonuclease activity"/>
    <property type="evidence" value="ECO:0007669"/>
    <property type="project" value="TreeGrafter"/>
</dbReference>
<gene>
    <name evidence="2" type="ORF">ciss_02570</name>
</gene>
<keyword evidence="3" id="KW-1185">Reference proteome</keyword>
<dbReference type="InterPro" id="IPR052018">
    <property type="entry name" value="PHP_domain"/>
</dbReference>
<dbReference type="PANTHER" id="PTHR42924">
    <property type="entry name" value="EXONUCLEASE"/>
    <property type="match status" value="1"/>
</dbReference>
<evidence type="ECO:0000313" key="2">
    <source>
        <dbReference type="EMBL" id="GAV24324.1"/>
    </source>
</evidence>
<dbReference type="CDD" id="cd07438">
    <property type="entry name" value="PHP_HisPPase_AMP"/>
    <property type="match status" value="1"/>
</dbReference>
<dbReference type="Pfam" id="PF02811">
    <property type="entry name" value="PHP"/>
    <property type="match status" value="1"/>
</dbReference>
<organism evidence="2 3">
    <name type="scientific">Carboxydothermus islandicus</name>
    <dbReference type="NCBI Taxonomy" id="661089"/>
    <lineage>
        <taxon>Bacteria</taxon>
        <taxon>Bacillati</taxon>
        <taxon>Bacillota</taxon>
        <taxon>Clostridia</taxon>
        <taxon>Thermoanaerobacterales</taxon>
        <taxon>Thermoanaerobacteraceae</taxon>
        <taxon>Carboxydothermus</taxon>
    </lineage>
</organism>
<dbReference type="InterPro" id="IPR003141">
    <property type="entry name" value="Pol/His_phosphatase_N"/>
</dbReference>
<dbReference type="InterPro" id="IPR016195">
    <property type="entry name" value="Pol/histidinol_Pase-like"/>
</dbReference>
<dbReference type="EMBL" id="BDJL01000003">
    <property type="protein sequence ID" value="GAV24324.1"/>
    <property type="molecule type" value="Genomic_DNA"/>
</dbReference>
<proteinExistence type="predicted"/>
<dbReference type="STRING" id="661089.ciss_02570"/>
<dbReference type="SMART" id="SM00481">
    <property type="entry name" value="POLIIIAc"/>
    <property type="match status" value="1"/>
</dbReference>
<dbReference type="OrthoDB" id="9804333at2"/>
<comment type="caution">
    <text evidence="2">The sequence shown here is derived from an EMBL/GenBank/DDBJ whole genome shotgun (WGS) entry which is preliminary data.</text>
</comment>
<dbReference type="AlphaFoldDB" id="A0A1L8CZM3"/>
<sequence>MIDLHTHTTASDGTYTPEALVRHAQKEGLKILAITDHDSAAGVMEAVEAGEKYGVKVISGVEISVVFEPTEMHILGYGIDVNEPIFTEALTKLKENRERRNPKMLARLRELGFKITLEEVIAEAGGDIVGRPHMARVLLKKGYVTSIDEAFQKYLGKGCPAYVPKEKLTPKQAINIIKKAGGLAFLAHPVYLEKTETELKVVLEELISYGLDGIEAYYTYHNEEQTRLYLELASKYNLLISGGSDFHGENKPEILIGRGLGDLKIPEEKVSWINWFLF</sequence>
<dbReference type="SUPFAM" id="SSF89550">
    <property type="entry name" value="PHP domain-like"/>
    <property type="match status" value="1"/>
</dbReference>
<dbReference type="Gene3D" id="1.10.150.650">
    <property type="match status" value="1"/>
</dbReference>
<dbReference type="InterPro" id="IPR004013">
    <property type="entry name" value="PHP_dom"/>
</dbReference>
<reference evidence="3" key="1">
    <citation type="submission" date="2016-12" db="EMBL/GenBank/DDBJ databases">
        <title>Draft Genome Sequences od Carboxydothermus pertinax and islandicus, Hydrogenogenic Carboxydotrophic Bacteria.</title>
        <authorList>
            <person name="Fukuyama Y."/>
            <person name="Ohmae K."/>
            <person name="Yoneda Y."/>
            <person name="Yoshida T."/>
            <person name="Sako Y."/>
        </authorList>
    </citation>
    <scope>NUCLEOTIDE SEQUENCE [LARGE SCALE GENOMIC DNA]</scope>
    <source>
        <strain evidence="3">SET</strain>
    </source>
</reference>
<feature type="domain" description="Polymerase/histidinol phosphatase N-terminal" evidence="1">
    <location>
        <begin position="2"/>
        <end position="67"/>
    </location>
</feature>
<dbReference type="Proteomes" id="UP000187338">
    <property type="component" value="Unassembled WGS sequence"/>
</dbReference>
<evidence type="ECO:0000259" key="1">
    <source>
        <dbReference type="SMART" id="SM00481"/>
    </source>
</evidence>
<dbReference type="GO" id="GO:0004534">
    <property type="term" value="F:5'-3' RNA exonuclease activity"/>
    <property type="evidence" value="ECO:0007669"/>
    <property type="project" value="TreeGrafter"/>
</dbReference>
<dbReference type="PANTHER" id="PTHR42924:SF3">
    <property type="entry name" value="POLYMERASE_HISTIDINOL PHOSPHATASE N-TERMINAL DOMAIN-CONTAINING PROTEIN"/>
    <property type="match status" value="1"/>
</dbReference>
<accession>A0A1L8CZM3</accession>
<protein>
    <submittedName>
        <fullName evidence="2">Phosphatase</fullName>
    </submittedName>
</protein>
<evidence type="ECO:0000313" key="3">
    <source>
        <dbReference type="Proteomes" id="UP000187338"/>
    </source>
</evidence>
<dbReference type="RefSeq" id="WP_075864528.1">
    <property type="nucleotide sequence ID" value="NZ_BDJL01000003.1"/>
</dbReference>